<gene>
    <name evidence="1" type="ORF">KCU76_g11518</name>
    <name evidence="2" type="ORF">KCV03_g10275</name>
</gene>
<evidence type="ECO:0000313" key="1">
    <source>
        <dbReference type="EMBL" id="KAG9685713.1"/>
    </source>
</evidence>
<reference evidence="2" key="1">
    <citation type="journal article" date="2021" name="J Fungi (Basel)">
        <title>Virulence traits and population genomics of the black yeast Aureobasidium melanogenum.</title>
        <authorList>
            <person name="Cernosa A."/>
            <person name="Sun X."/>
            <person name="Gostincar C."/>
            <person name="Fang C."/>
            <person name="Gunde-Cimerman N."/>
            <person name="Song Z."/>
        </authorList>
    </citation>
    <scope>NUCLEOTIDE SEQUENCE</scope>
    <source>
        <strain evidence="2">EXF-8016</strain>
        <strain evidence="1">EXF-9911</strain>
    </source>
</reference>
<dbReference type="EMBL" id="JAHFXF010000556">
    <property type="protein sequence ID" value="KAG9685713.1"/>
    <property type="molecule type" value="Genomic_DNA"/>
</dbReference>
<reference evidence="2" key="2">
    <citation type="submission" date="2021-08" db="EMBL/GenBank/DDBJ databases">
        <authorList>
            <person name="Gostincar C."/>
            <person name="Sun X."/>
            <person name="Song Z."/>
            <person name="Gunde-Cimerman N."/>
        </authorList>
    </citation>
    <scope>NUCLEOTIDE SEQUENCE</scope>
    <source>
        <strain evidence="2">EXF-8016</strain>
        <strain evidence="1">EXF-9911</strain>
    </source>
</reference>
<organism evidence="2 3">
    <name type="scientific">Aureobasidium melanogenum</name>
    <name type="common">Aureobasidium pullulans var. melanogenum</name>
    <dbReference type="NCBI Taxonomy" id="46634"/>
    <lineage>
        <taxon>Eukaryota</taxon>
        <taxon>Fungi</taxon>
        <taxon>Dikarya</taxon>
        <taxon>Ascomycota</taxon>
        <taxon>Pezizomycotina</taxon>
        <taxon>Dothideomycetes</taxon>
        <taxon>Dothideomycetidae</taxon>
        <taxon>Dothideales</taxon>
        <taxon>Saccotheciaceae</taxon>
        <taxon>Aureobasidium</taxon>
    </lineage>
</organism>
<dbReference type="Proteomes" id="UP000779574">
    <property type="component" value="Unassembled WGS sequence"/>
</dbReference>
<accession>A0A9P8G6C1</accession>
<sequence length="139" mass="15262">MSFSVYTVEYLGNPNHIAIFVENGSNGSGTLYHVVGTILQGMTFEKKNNTPDQSATYVKGSKRLIGHVKSDQMGQFEIVCRSIPVPGAQMTLGGKLKDPSKPLRRCGDWVNEATYKLIAEGLVMCEFDACLERSHGSNF</sequence>
<feature type="non-terminal residue" evidence="2">
    <location>
        <position position="139"/>
    </location>
</feature>
<proteinExistence type="predicted"/>
<protein>
    <submittedName>
        <fullName evidence="2">Uncharacterized protein</fullName>
    </submittedName>
</protein>
<name>A0A9P8G6C1_AURME</name>
<dbReference type="Proteomes" id="UP000767238">
    <property type="component" value="Unassembled WGS sequence"/>
</dbReference>
<dbReference type="AlphaFoldDB" id="A0A9P8G6C1"/>
<dbReference type="Pfam" id="PF20174">
    <property type="entry name" value="DUF6540"/>
    <property type="match status" value="1"/>
</dbReference>
<dbReference type="InterPro" id="IPR046670">
    <property type="entry name" value="DUF6540"/>
</dbReference>
<comment type="caution">
    <text evidence="2">The sequence shown here is derived from an EMBL/GenBank/DDBJ whole genome shotgun (WGS) entry which is preliminary data.</text>
</comment>
<dbReference type="EMBL" id="JAHFYH010000223">
    <property type="protein sequence ID" value="KAH0209664.1"/>
    <property type="molecule type" value="Genomic_DNA"/>
</dbReference>
<evidence type="ECO:0000313" key="3">
    <source>
        <dbReference type="Proteomes" id="UP000767238"/>
    </source>
</evidence>
<evidence type="ECO:0000313" key="2">
    <source>
        <dbReference type="EMBL" id="KAH0209664.1"/>
    </source>
</evidence>